<keyword evidence="8" id="KW-0675">Receptor</keyword>
<evidence type="ECO:0000256" key="4">
    <source>
        <dbReference type="ARBA" id="ARBA00022729"/>
    </source>
</evidence>
<dbReference type="AlphaFoldDB" id="A0A6A4NTA8"/>
<keyword evidence="2" id="KW-0433">Leucine-rich repeat</keyword>
<feature type="domain" description="Leucine-rich repeat-containing N-terminal plant-type" evidence="11">
    <location>
        <begin position="35"/>
        <end position="74"/>
    </location>
</feature>
<evidence type="ECO:0000256" key="7">
    <source>
        <dbReference type="ARBA" id="ARBA00023136"/>
    </source>
</evidence>
<evidence type="ECO:0000256" key="1">
    <source>
        <dbReference type="ARBA" id="ARBA00004479"/>
    </source>
</evidence>
<dbReference type="EMBL" id="WOCE01000019">
    <property type="protein sequence ID" value="KAE9592420.1"/>
    <property type="molecule type" value="Genomic_DNA"/>
</dbReference>
<dbReference type="PANTHER" id="PTHR48063:SF98">
    <property type="entry name" value="LRR RECEPTOR-LIKE SERINE_THREONINE-PROTEIN KINASE FLS2"/>
    <property type="match status" value="1"/>
</dbReference>
<evidence type="ECO:0000313" key="13">
    <source>
        <dbReference type="Proteomes" id="UP000447434"/>
    </source>
</evidence>
<dbReference type="Gene3D" id="3.80.10.10">
    <property type="entry name" value="Ribonuclease Inhibitor"/>
    <property type="match status" value="1"/>
</dbReference>
<dbReference type="GO" id="GO:0004674">
    <property type="term" value="F:protein serine/threonine kinase activity"/>
    <property type="evidence" value="ECO:0007669"/>
    <property type="project" value="UniProtKB-KW"/>
</dbReference>
<evidence type="ECO:0000256" key="9">
    <source>
        <dbReference type="ARBA" id="ARBA00023180"/>
    </source>
</evidence>
<keyword evidence="3" id="KW-0812">Transmembrane</keyword>
<keyword evidence="4 10" id="KW-0732">Signal</keyword>
<dbReference type="PANTHER" id="PTHR48063">
    <property type="entry name" value="LRR RECEPTOR-LIKE KINASE"/>
    <property type="match status" value="1"/>
</dbReference>
<evidence type="ECO:0000259" key="11">
    <source>
        <dbReference type="Pfam" id="PF08263"/>
    </source>
</evidence>
<keyword evidence="12" id="KW-0418">Kinase</keyword>
<keyword evidence="9" id="KW-0325">Glycoprotein</keyword>
<feature type="chain" id="PRO_5025452629" evidence="10">
    <location>
        <begin position="23"/>
        <end position="107"/>
    </location>
</feature>
<keyword evidence="13" id="KW-1185">Reference proteome</keyword>
<sequence length="107" mass="12330">MMNTSLSLVELFFLLLLSPIMFNSITCTMNVQCNEKDKNTLLNFKQKLIDPSDMLSSWFTKHYECCEWFGVHCDNITGRVIELNLPCHTIPSTYTERDDKSNCLTGP</sequence>
<feature type="signal peptide" evidence="10">
    <location>
        <begin position="1"/>
        <end position="22"/>
    </location>
</feature>
<dbReference type="SUPFAM" id="SSF52058">
    <property type="entry name" value="L domain-like"/>
    <property type="match status" value="1"/>
</dbReference>
<dbReference type="InterPro" id="IPR013210">
    <property type="entry name" value="LRR_N_plant-typ"/>
</dbReference>
<keyword evidence="12" id="KW-0808">Transferase</keyword>
<organism evidence="12 13">
    <name type="scientific">Lupinus albus</name>
    <name type="common">White lupine</name>
    <name type="synonym">Lupinus termis</name>
    <dbReference type="NCBI Taxonomy" id="3870"/>
    <lineage>
        <taxon>Eukaryota</taxon>
        <taxon>Viridiplantae</taxon>
        <taxon>Streptophyta</taxon>
        <taxon>Embryophyta</taxon>
        <taxon>Tracheophyta</taxon>
        <taxon>Spermatophyta</taxon>
        <taxon>Magnoliopsida</taxon>
        <taxon>eudicotyledons</taxon>
        <taxon>Gunneridae</taxon>
        <taxon>Pentapetalae</taxon>
        <taxon>rosids</taxon>
        <taxon>fabids</taxon>
        <taxon>Fabales</taxon>
        <taxon>Fabaceae</taxon>
        <taxon>Papilionoideae</taxon>
        <taxon>50 kb inversion clade</taxon>
        <taxon>genistoids sensu lato</taxon>
        <taxon>core genistoids</taxon>
        <taxon>Genisteae</taxon>
        <taxon>Lupinus</taxon>
    </lineage>
</organism>
<keyword evidence="7" id="KW-0472">Membrane</keyword>
<protein>
    <submittedName>
        <fullName evidence="12">Putative non-specific serine/threonine protein kinase</fullName>
    </submittedName>
</protein>
<keyword evidence="6" id="KW-1133">Transmembrane helix</keyword>
<evidence type="ECO:0000256" key="8">
    <source>
        <dbReference type="ARBA" id="ARBA00023170"/>
    </source>
</evidence>
<dbReference type="GO" id="GO:0016020">
    <property type="term" value="C:membrane"/>
    <property type="evidence" value="ECO:0007669"/>
    <property type="project" value="UniProtKB-SubCell"/>
</dbReference>
<evidence type="ECO:0000256" key="10">
    <source>
        <dbReference type="SAM" id="SignalP"/>
    </source>
</evidence>
<gene>
    <name evidence="12" type="ORF">Lalb_Chr19g0129111</name>
</gene>
<dbReference type="Proteomes" id="UP000447434">
    <property type="component" value="Chromosome 19"/>
</dbReference>
<proteinExistence type="predicted"/>
<evidence type="ECO:0000256" key="3">
    <source>
        <dbReference type="ARBA" id="ARBA00022692"/>
    </source>
</evidence>
<keyword evidence="5" id="KW-0677">Repeat</keyword>
<evidence type="ECO:0000256" key="5">
    <source>
        <dbReference type="ARBA" id="ARBA00022737"/>
    </source>
</evidence>
<evidence type="ECO:0000256" key="2">
    <source>
        <dbReference type="ARBA" id="ARBA00022614"/>
    </source>
</evidence>
<comment type="subcellular location">
    <subcellularLocation>
        <location evidence="1">Membrane</location>
        <topology evidence="1">Single-pass type I membrane protein</topology>
    </subcellularLocation>
</comment>
<dbReference type="Pfam" id="PF08263">
    <property type="entry name" value="LRRNT_2"/>
    <property type="match status" value="1"/>
</dbReference>
<evidence type="ECO:0000313" key="12">
    <source>
        <dbReference type="EMBL" id="KAE9592420.1"/>
    </source>
</evidence>
<comment type="caution">
    <text evidence="12">The sequence shown here is derived from an EMBL/GenBank/DDBJ whole genome shotgun (WGS) entry which is preliminary data.</text>
</comment>
<keyword evidence="12" id="KW-0723">Serine/threonine-protein kinase</keyword>
<accession>A0A6A4NTA8</accession>
<dbReference type="InterPro" id="IPR046956">
    <property type="entry name" value="RLP23-like"/>
</dbReference>
<name>A0A6A4NTA8_LUPAL</name>
<evidence type="ECO:0000256" key="6">
    <source>
        <dbReference type="ARBA" id="ARBA00022989"/>
    </source>
</evidence>
<dbReference type="InterPro" id="IPR032675">
    <property type="entry name" value="LRR_dom_sf"/>
</dbReference>
<dbReference type="OrthoDB" id="1432030at2759"/>
<reference evidence="13" key="1">
    <citation type="journal article" date="2020" name="Nat. Commun.">
        <title>Genome sequence of the cluster root forming white lupin.</title>
        <authorList>
            <person name="Hufnagel B."/>
            <person name="Marques A."/>
            <person name="Soriano A."/>
            <person name="Marques L."/>
            <person name="Divol F."/>
            <person name="Doumas P."/>
            <person name="Sallet E."/>
            <person name="Mancinotti D."/>
            <person name="Carrere S."/>
            <person name="Marande W."/>
            <person name="Arribat S."/>
            <person name="Keller J."/>
            <person name="Huneau C."/>
            <person name="Blein T."/>
            <person name="Aime D."/>
            <person name="Laguerre M."/>
            <person name="Taylor J."/>
            <person name="Schubert V."/>
            <person name="Nelson M."/>
            <person name="Geu-Flores F."/>
            <person name="Crespi M."/>
            <person name="Gallardo-Guerrero K."/>
            <person name="Delaux P.-M."/>
            <person name="Salse J."/>
            <person name="Berges H."/>
            <person name="Guyot R."/>
            <person name="Gouzy J."/>
            <person name="Peret B."/>
        </authorList>
    </citation>
    <scope>NUCLEOTIDE SEQUENCE [LARGE SCALE GENOMIC DNA]</scope>
    <source>
        <strain evidence="13">cv. Amiga</strain>
    </source>
</reference>